<protein>
    <submittedName>
        <fullName evidence="4">Uncharacterized protein</fullName>
    </submittedName>
</protein>
<dbReference type="AlphaFoldDB" id="A0A182TXU3"/>
<organism evidence="4 5">
    <name type="scientific">Anopheles melas</name>
    <dbReference type="NCBI Taxonomy" id="34690"/>
    <lineage>
        <taxon>Eukaryota</taxon>
        <taxon>Metazoa</taxon>
        <taxon>Ecdysozoa</taxon>
        <taxon>Arthropoda</taxon>
        <taxon>Hexapoda</taxon>
        <taxon>Insecta</taxon>
        <taxon>Pterygota</taxon>
        <taxon>Neoptera</taxon>
        <taxon>Endopterygota</taxon>
        <taxon>Diptera</taxon>
        <taxon>Nematocera</taxon>
        <taxon>Culicoidea</taxon>
        <taxon>Culicidae</taxon>
        <taxon>Anophelinae</taxon>
        <taxon>Anopheles</taxon>
    </lineage>
</organism>
<dbReference type="Proteomes" id="UP000075902">
    <property type="component" value="Unassembled WGS sequence"/>
</dbReference>
<keyword evidence="3" id="KW-0472">Membrane</keyword>
<dbReference type="GO" id="GO:0015459">
    <property type="term" value="F:potassium channel regulator activity"/>
    <property type="evidence" value="ECO:0007669"/>
    <property type="project" value="TreeGrafter"/>
</dbReference>
<feature type="transmembrane region" description="Helical" evidence="3">
    <location>
        <begin position="182"/>
        <end position="202"/>
    </location>
</feature>
<evidence type="ECO:0000313" key="5">
    <source>
        <dbReference type="Proteomes" id="UP000075902"/>
    </source>
</evidence>
<keyword evidence="5" id="KW-1185">Reference proteome</keyword>
<proteinExistence type="inferred from homology"/>
<feature type="transmembrane region" description="Helical" evidence="3">
    <location>
        <begin position="604"/>
        <end position="623"/>
    </location>
</feature>
<feature type="region of interest" description="Disordered" evidence="2">
    <location>
        <begin position="427"/>
        <end position="464"/>
    </location>
</feature>
<sequence>MGSLPNLSDLSTEKLERRLEERERILARERIIERDFGREKESIRTLERPVFIHKQNVRIYNHSDIAAAKSIFQQKCPPGSRKVMRTRSSGQAHHIWDDPIIDQYLNNYSPASNRSHRISVGPTFPATYQFQSSSLGNRHRRDSVNSSIGATSVRKLLTVQNRSYGCRHKIPSHVRSKMTKNFILVAVAHGFMCTALIPLIVLQGANSTWFQQESWLAAGPDVGSGLLSLCCAVTAGMSLMTTKLVQRFGYSIVLAASYGALCLFLAAHIYPVLLALVPAYLLLGMFLGPSVVCKQALLVSMAGKLSCSQPECGGTSTAGANADSYDDHRLICSRQEQVRRLGRWFRAAGDFGIIVGTIVAAFVLTCASGSNRIGCYYITSLAPPVPNAALTGTLNGTVATYNGSHTDQPADGGLPLYRDMLMSLPEATEQQPTDMPKIPTTATTTTTTTTTTTESTKLTKPTPSMPTLRETMYFLYNIRLPDPTGNGDEGFHPAGTSTGPPGGAGSGEDPTGQLMDRFPYSMFQTNDYGERICGSHLCPVWDRNVPINSSALEHQLKLRGYTGATPLMGIYLVFGVLAFTVTAFTTDIEFNVKFDSIRRMSDTLLFAGPLAYFVGTEQAYMMADFMKAFVACELGPNSVAGVLIGMGVMQLIAACTLSMLLRHTKRVVVIVAGFMFHACLLLVLLRWKPSRDDSAVLYVIPAAWGVCNAVWETLLFALTTLTHPNKFAEVTSPLQALRFLGLAVTFAGHGVLCEAPKIIILAILLVISVIPYTMLELKLENQRKALKLSFVV</sequence>
<feature type="transmembrane region" description="Helical" evidence="3">
    <location>
        <begin position="344"/>
        <end position="364"/>
    </location>
</feature>
<dbReference type="InterPro" id="IPR036259">
    <property type="entry name" value="MFS_trans_sf"/>
</dbReference>
<feature type="transmembrane region" description="Helical" evidence="3">
    <location>
        <begin position="248"/>
        <end position="267"/>
    </location>
</feature>
<feature type="compositionally biased region" description="Low complexity" evidence="2">
    <location>
        <begin position="433"/>
        <end position="462"/>
    </location>
</feature>
<dbReference type="PANTHER" id="PTHR19444">
    <property type="entry name" value="UNC-93 RELATED"/>
    <property type="match status" value="1"/>
</dbReference>
<dbReference type="VEuPathDB" id="VectorBase:AMEC010259"/>
<dbReference type="GO" id="GO:0055120">
    <property type="term" value="C:striated muscle dense body"/>
    <property type="evidence" value="ECO:0007669"/>
    <property type="project" value="TreeGrafter"/>
</dbReference>
<name>A0A182TXU3_9DIPT</name>
<reference evidence="5" key="1">
    <citation type="submission" date="2014-01" db="EMBL/GenBank/DDBJ databases">
        <title>The Genome Sequence of Anopheles melas CM1001059_A (V2).</title>
        <authorList>
            <consortium name="The Broad Institute Genomics Platform"/>
            <person name="Neafsey D.E."/>
            <person name="Besansky N."/>
            <person name="Howell P."/>
            <person name="Walton C."/>
            <person name="Young S.K."/>
            <person name="Zeng Q."/>
            <person name="Gargeya S."/>
            <person name="Fitzgerald M."/>
            <person name="Haas B."/>
            <person name="Abouelleil A."/>
            <person name="Allen A.W."/>
            <person name="Alvarado L."/>
            <person name="Arachchi H.M."/>
            <person name="Berlin A.M."/>
            <person name="Chapman S.B."/>
            <person name="Gainer-Dewar J."/>
            <person name="Goldberg J."/>
            <person name="Griggs A."/>
            <person name="Gujja S."/>
            <person name="Hansen M."/>
            <person name="Howarth C."/>
            <person name="Imamovic A."/>
            <person name="Ireland A."/>
            <person name="Larimer J."/>
            <person name="McCowan C."/>
            <person name="Murphy C."/>
            <person name="Pearson M."/>
            <person name="Poon T.W."/>
            <person name="Priest M."/>
            <person name="Roberts A."/>
            <person name="Saif S."/>
            <person name="Shea T."/>
            <person name="Sisk P."/>
            <person name="Sykes S."/>
            <person name="Wortman J."/>
            <person name="Nusbaum C."/>
            <person name="Birren B."/>
        </authorList>
    </citation>
    <scope>NUCLEOTIDE SEQUENCE [LARGE SCALE GENOMIC DNA]</scope>
    <source>
        <strain evidence="5">CM1001059</strain>
    </source>
</reference>
<dbReference type="GO" id="GO:0006937">
    <property type="term" value="P:regulation of muscle contraction"/>
    <property type="evidence" value="ECO:0007669"/>
    <property type="project" value="TreeGrafter"/>
</dbReference>
<feature type="transmembrane region" description="Helical" evidence="3">
    <location>
        <begin position="568"/>
        <end position="592"/>
    </location>
</feature>
<accession>A0A182TXU3</accession>
<keyword evidence="3" id="KW-1133">Transmembrane helix</keyword>
<dbReference type="PANTHER" id="PTHR19444:SF11">
    <property type="entry name" value="UNC93-LIKE PROTEIN"/>
    <property type="match status" value="1"/>
</dbReference>
<feature type="transmembrane region" description="Helical" evidence="3">
    <location>
        <begin position="222"/>
        <end position="241"/>
    </location>
</feature>
<keyword evidence="3" id="KW-0812">Transmembrane</keyword>
<dbReference type="EnsemblMetazoa" id="AMEC010259-RA">
    <property type="protein sequence ID" value="AMEC010259-PA"/>
    <property type="gene ID" value="AMEC010259"/>
</dbReference>
<comment type="similarity">
    <text evidence="1">Belongs to the unc-93 family.</text>
</comment>
<evidence type="ECO:0000256" key="3">
    <source>
        <dbReference type="SAM" id="Phobius"/>
    </source>
</evidence>
<dbReference type="InterPro" id="IPR051951">
    <property type="entry name" value="UNC-93_regulatory"/>
</dbReference>
<feature type="transmembrane region" description="Helical" evidence="3">
    <location>
        <begin position="667"/>
        <end position="687"/>
    </location>
</feature>
<feature type="transmembrane region" description="Helical" evidence="3">
    <location>
        <begin position="273"/>
        <end position="292"/>
    </location>
</feature>
<evidence type="ECO:0000256" key="2">
    <source>
        <dbReference type="SAM" id="MobiDB-lite"/>
    </source>
</evidence>
<evidence type="ECO:0000313" key="4">
    <source>
        <dbReference type="EnsemblMetazoa" id="AMEC010259-PA"/>
    </source>
</evidence>
<evidence type="ECO:0000256" key="1">
    <source>
        <dbReference type="ARBA" id="ARBA00009172"/>
    </source>
</evidence>
<feature type="transmembrane region" description="Helical" evidence="3">
    <location>
        <begin position="699"/>
        <end position="722"/>
    </location>
</feature>
<feature type="transmembrane region" description="Helical" evidence="3">
    <location>
        <begin position="758"/>
        <end position="777"/>
    </location>
</feature>
<dbReference type="STRING" id="34690.A0A182TXU3"/>
<dbReference type="GO" id="GO:0043266">
    <property type="term" value="P:regulation of potassium ion transport"/>
    <property type="evidence" value="ECO:0007669"/>
    <property type="project" value="TreeGrafter"/>
</dbReference>
<reference evidence="4" key="2">
    <citation type="submission" date="2020-05" db="UniProtKB">
        <authorList>
            <consortium name="EnsemblMetazoa"/>
        </authorList>
    </citation>
    <scope>IDENTIFICATION</scope>
    <source>
        <strain evidence="4">CM1001059</strain>
    </source>
</reference>
<dbReference type="SUPFAM" id="SSF103473">
    <property type="entry name" value="MFS general substrate transporter"/>
    <property type="match status" value="2"/>
</dbReference>
<dbReference type="GO" id="GO:0005886">
    <property type="term" value="C:plasma membrane"/>
    <property type="evidence" value="ECO:0007669"/>
    <property type="project" value="TreeGrafter"/>
</dbReference>
<feature type="transmembrane region" description="Helical" evidence="3">
    <location>
        <begin position="638"/>
        <end position="660"/>
    </location>
</feature>
<feature type="region of interest" description="Disordered" evidence="2">
    <location>
        <begin position="484"/>
        <end position="508"/>
    </location>
</feature>